<evidence type="ECO:0000313" key="1">
    <source>
        <dbReference type="EMBL" id="CBI76847.1"/>
    </source>
</evidence>
<dbReference type="EMBL" id="FN645454">
    <property type="protein sequence ID" value="CBI76847.1"/>
    <property type="molecule type" value="Genomic_DNA"/>
</dbReference>
<sequence>MPISESSLTKSTAKSYSFVAKFSGHAKTFEQMVTLIQDEIDDTTAEYSVQIQDSILTALRLCEREPFFFNKMGEISFKTQSGKTWYGYEDTGFLETEMVIESLVLEQKEAKQIPLLYKSVKKVEKEYKNHSVQGMPVFYTSLDQKIGLFPTPNTAETVRLFWRSARFSDILTLQNENPWFVYAFDLIKARAKYELYKNILKDPEYAAVSFNDFQEQLQFLRYETSRREGCSNILSTGF</sequence>
<accession>E6YJ09</accession>
<organism evidence="1 2">
    <name type="scientific">Bartonella clarridgeiae (strain CCUG 45776 / CIP 104772 / 73)</name>
    <dbReference type="NCBI Taxonomy" id="696125"/>
    <lineage>
        <taxon>Bacteria</taxon>
        <taxon>Pseudomonadati</taxon>
        <taxon>Pseudomonadota</taxon>
        <taxon>Alphaproteobacteria</taxon>
        <taxon>Hyphomicrobiales</taxon>
        <taxon>Bartonellaceae</taxon>
        <taxon>Bartonella</taxon>
    </lineage>
</organism>
<dbReference type="Proteomes" id="UP000009101">
    <property type="component" value="Chromosome"/>
</dbReference>
<keyword evidence="2" id="KW-1185">Reference proteome</keyword>
<reference evidence="2" key="1">
    <citation type="submission" date="2009-11" db="EMBL/GenBank/DDBJ databases">
        <title>Genome sequencing of Bartonella species and comparative genomics.</title>
        <authorList>
            <person name="Engel P."/>
            <person name="Salzburger W."/>
            <person name="Marius L."/>
            <person name="Chao-Chin C."/>
            <person name="Soichi M."/>
            <person name="Christa L."/>
            <person name="Alexandra C."/>
            <person name="Aurelie L."/>
            <person name="Claudine M."/>
            <person name="Stephan S.C."/>
            <person name="Christoph D."/>
        </authorList>
    </citation>
    <scope>NUCLEOTIDE SEQUENCE [LARGE SCALE GENOMIC DNA]</scope>
    <source>
        <strain evidence="2">CIP 104772 / 73</strain>
    </source>
</reference>
<dbReference type="STRING" id="696125.BARCL_1175"/>
<dbReference type="eggNOG" id="ENOG50313FS">
    <property type="taxonomic scope" value="Bacteria"/>
</dbReference>
<dbReference type="KEGG" id="bcd:BARCL_1175"/>
<reference evidence="1 2" key="2">
    <citation type="journal article" date="2011" name="PLoS Genet.">
        <title>Parallel evolution of a type IV secretion system in radiating lineages of the host-restricted bacterial pathogen Bartonella.</title>
        <authorList>
            <person name="Engel P."/>
            <person name="Salzburger W."/>
            <person name="Liesch M."/>
            <person name="Chang C.C."/>
            <person name="Maruyama S."/>
            <person name="Lanz C."/>
            <person name="Calteau A."/>
            <person name="Lajus A."/>
            <person name="Medigue C."/>
            <person name="Schuster S.C."/>
            <person name="Dehio C."/>
        </authorList>
    </citation>
    <scope>NUCLEOTIDE SEQUENCE [LARGE SCALE GENOMIC DNA]</scope>
    <source>
        <strain evidence="2">CIP 104772 / 73</strain>
    </source>
</reference>
<name>E6YJ09_BARC7</name>
<gene>
    <name evidence="1" type="ordered locus">BARCL_1175</name>
</gene>
<dbReference type="RefSeq" id="WP_013545470.1">
    <property type="nucleotide sequence ID" value="NC_014932.1"/>
</dbReference>
<proteinExistence type="predicted"/>
<dbReference type="HOGENOM" id="CLU_089224_0_0_5"/>
<protein>
    <submittedName>
        <fullName evidence="1">Uncharacterized protein</fullName>
    </submittedName>
</protein>
<dbReference type="AlphaFoldDB" id="E6YJ09"/>
<evidence type="ECO:0000313" key="2">
    <source>
        <dbReference type="Proteomes" id="UP000009101"/>
    </source>
</evidence>